<dbReference type="AlphaFoldDB" id="A0A139SQQ6"/>
<dbReference type="PANTHER" id="PTHR43464:SF95">
    <property type="entry name" value="TRNA U34 CARBOXYMETHYLTRANSFERASE"/>
    <property type="match status" value="1"/>
</dbReference>
<feature type="binding site" evidence="3">
    <location>
        <position position="110"/>
    </location>
    <ligand>
        <name>carboxy-S-adenosyl-L-methionine</name>
        <dbReference type="ChEBI" id="CHEBI:134278"/>
    </ligand>
</feature>
<comment type="caution">
    <text evidence="4">The sequence shown here is derived from an EMBL/GenBank/DDBJ whole genome shotgun (WGS) entry which is preliminary data.</text>
</comment>
<comment type="function">
    <text evidence="3">Catalyzes carboxymethyl transfer from carboxy-S-adenosyl-L-methionine (Cx-SAM) to 5-hydroxyuridine (ho5U) to form 5-carboxymethoxyuridine (cmo5U) at position 34 in tRNAs.</text>
</comment>
<feature type="binding site" evidence="3">
    <location>
        <position position="105"/>
    </location>
    <ligand>
        <name>carboxy-S-adenosyl-L-methionine</name>
        <dbReference type="ChEBI" id="CHEBI:134278"/>
    </ligand>
</feature>
<gene>
    <name evidence="3" type="primary">cmoB</name>
    <name evidence="4" type="ORF">AXE65_04645</name>
</gene>
<dbReference type="GO" id="GO:0008168">
    <property type="term" value="F:methyltransferase activity"/>
    <property type="evidence" value="ECO:0007669"/>
    <property type="project" value="TreeGrafter"/>
</dbReference>
<dbReference type="GO" id="GO:0002098">
    <property type="term" value="P:tRNA wobble uridine modification"/>
    <property type="evidence" value="ECO:0007669"/>
    <property type="project" value="InterPro"/>
</dbReference>
<dbReference type="EMBL" id="LSZO01000176">
    <property type="protein sequence ID" value="KXU36781.1"/>
    <property type="molecule type" value="Genomic_DNA"/>
</dbReference>
<keyword evidence="2 3" id="KW-0819">tRNA processing</keyword>
<dbReference type="EC" id="2.5.1.-" evidence="3"/>
<dbReference type="SUPFAM" id="SSF53335">
    <property type="entry name" value="S-adenosyl-L-methionine-dependent methyltransferases"/>
    <property type="match status" value="1"/>
</dbReference>
<dbReference type="NCBIfam" id="NF011650">
    <property type="entry name" value="PRK15068.1"/>
    <property type="match status" value="1"/>
</dbReference>
<dbReference type="InterPro" id="IPR010017">
    <property type="entry name" value="CmoB"/>
</dbReference>
<comment type="similarity">
    <text evidence="3">Belongs to the class I-like SAM-binding methyltransferase superfamily. CmoB family.</text>
</comment>
<comment type="subunit">
    <text evidence="3">Homotetramer.</text>
</comment>
<comment type="catalytic activity">
    <reaction evidence="3">
        <text>carboxy-S-adenosyl-L-methionine + 5-hydroxyuridine(34) in tRNA = 5-carboxymethoxyuridine(34) in tRNA + S-adenosyl-L-homocysteine + H(+)</text>
        <dbReference type="Rhea" id="RHEA:52848"/>
        <dbReference type="Rhea" id="RHEA-COMP:13381"/>
        <dbReference type="Rhea" id="RHEA-COMP:13383"/>
        <dbReference type="ChEBI" id="CHEBI:15378"/>
        <dbReference type="ChEBI" id="CHEBI:57856"/>
        <dbReference type="ChEBI" id="CHEBI:134278"/>
        <dbReference type="ChEBI" id="CHEBI:136877"/>
        <dbReference type="ChEBI" id="CHEBI:136879"/>
    </reaction>
</comment>
<keyword evidence="1 3" id="KW-0808">Transferase</keyword>
<feature type="binding site" evidence="3">
    <location>
        <position position="194"/>
    </location>
    <ligand>
        <name>carboxy-S-adenosyl-L-methionine</name>
        <dbReference type="ChEBI" id="CHEBI:134278"/>
    </ligand>
</feature>
<dbReference type="Proteomes" id="UP000072660">
    <property type="component" value="Unassembled WGS sequence"/>
</dbReference>
<feature type="binding site" evidence="3">
    <location>
        <position position="198"/>
    </location>
    <ligand>
        <name>carboxy-S-adenosyl-L-methionine</name>
        <dbReference type="ChEBI" id="CHEBI:134278"/>
    </ligand>
</feature>
<evidence type="ECO:0000256" key="3">
    <source>
        <dbReference type="HAMAP-Rule" id="MF_01590"/>
    </source>
</evidence>
<protein>
    <recommendedName>
        <fullName evidence="3">tRNA U34 carboxymethyltransferase</fullName>
        <ecNumber evidence="3">2.5.1.-</ecNumber>
    </recommendedName>
</protein>
<reference evidence="4 5" key="1">
    <citation type="submission" date="2016-02" db="EMBL/GenBank/DDBJ databases">
        <authorList>
            <person name="Wen L."/>
            <person name="He K."/>
            <person name="Yang H."/>
        </authorList>
    </citation>
    <scope>NUCLEOTIDE SEQUENCE [LARGE SCALE GENOMIC DNA]</scope>
    <source>
        <strain evidence="4 5">CV58</strain>
    </source>
</reference>
<accession>A0A139SQQ6</accession>
<keyword evidence="5" id="KW-1185">Reference proteome</keyword>
<sequence length="321" mass="35869">MMNALDLPGLKTHLAGTSLKPFIAALDTPLAAKLAEGHGDLKRWQAALAALPALSAEQIELSGSVQVLCRAQSHQQEALKAALKALMPWRKGPFNLFGIAVDAEWRSDWKWARLIPHVDFRGCRVLDVGCGNGYFLWRMLGAGADCVLGIDPGWLYLCQFLVLKRYLPQLPAWQLPLALEDLPLPAAFDKVLSMGVLYHRRSPIDHLLALKDCLKSGGELLLETLVIEGDEQQVLLPEDRYAKMRNVWFIPSASALKHWLKRLGFIHIRCLHCAPTSTAEQRRTEWMQFDSLANFLSPTDPTRTIEGYPAPKRALLLAQKP</sequence>
<dbReference type="Gene3D" id="3.40.50.150">
    <property type="entry name" value="Vaccinia Virus protein VP39"/>
    <property type="match status" value="1"/>
</dbReference>
<feature type="binding site" evidence="3">
    <location>
        <position position="91"/>
    </location>
    <ligand>
        <name>carboxy-S-adenosyl-L-methionine</name>
        <dbReference type="ChEBI" id="CHEBI:134278"/>
    </ligand>
</feature>
<dbReference type="InterPro" id="IPR027555">
    <property type="entry name" value="Mo5U34_MeTrfas-like"/>
</dbReference>
<name>A0A139SQQ6_9GAMM</name>
<proteinExistence type="inferred from homology"/>
<dbReference type="NCBIfam" id="TIGR00452">
    <property type="entry name" value="tRNA 5-methoxyuridine(34)/uridine 5-oxyacetic acid(34) synthase CmoB"/>
    <property type="match status" value="1"/>
</dbReference>
<feature type="binding site" evidence="3">
    <location>
        <position position="129"/>
    </location>
    <ligand>
        <name>carboxy-S-adenosyl-L-methionine</name>
        <dbReference type="ChEBI" id="CHEBI:134278"/>
    </ligand>
</feature>
<dbReference type="PANTHER" id="PTHR43464">
    <property type="entry name" value="METHYLTRANSFERASE"/>
    <property type="match status" value="1"/>
</dbReference>
<feature type="binding site" evidence="3">
    <location>
        <begin position="179"/>
        <end position="180"/>
    </location>
    <ligand>
        <name>carboxy-S-adenosyl-L-methionine</name>
        <dbReference type="ChEBI" id="CHEBI:134278"/>
    </ligand>
</feature>
<dbReference type="Pfam" id="PF08003">
    <property type="entry name" value="Methyltransf_9"/>
    <property type="match status" value="1"/>
</dbReference>
<dbReference type="HAMAP" id="MF_01590">
    <property type="entry name" value="tRNA_carboxymethyltr_CmoB"/>
    <property type="match status" value="1"/>
</dbReference>
<dbReference type="CDD" id="cd02440">
    <property type="entry name" value="AdoMet_MTases"/>
    <property type="match status" value="1"/>
</dbReference>
<evidence type="ECO:0000256" key="2">
    <source>
        <dbReference type="ARBA" id="ARBA00022694"/>
    </source>
</evidence>
<dbReference type="GO" id="GO:0016765">
    <property type="term" value="F:transferase activity, transferring alkyl or aryl (other than methyl) groups"/>
    <property type="evidence" value="ECO:0007669"/>
    <property type="project" value="UniProtKB-UniRule"/>
</dbReference>
<evidence type="ECO:0000256" key="1">
    <source>
        <dbReference type="ARBA" id="ARBA00022679"/>
    </source>
</evidence>
<comment type="caution">
    <text evidence="3">Lacks conserved residue(s) required for the propagation of feature annotation.</text>
</comment>
<feature type="binding site" evidence="3">
    <location>
        <position position="313"/>
    </location>
    <ligand>
        <name>carboxy-S-adenosyl-L-methionine</name>
        <dbReference type="ChEBI" id="CHEBI:134278"/>
    </ligand>
</feature>
<evidence type="ECO:0000313" key="5">
    <source>
        <dbReference type="Proteomes" id="UP000072660"/>
    </source>
</evidence>
<organism evidence="4 5">
    <name type="scientific">Ventosimonas gracilis</name>
    <dbReference type="NCBI Taxonomy" id="1680762"/>
    <lineage>
        <taxon>Bacteria</taxon>
        <taxon>Pseudomonadati</taxon>
        <taxon>Pseudomonadota</taxon>
        <taxon>Gammaproteobacteria</taxon>
        <taxon>Pseudomonadales</taxon>
        <taxon>Ventosimonadaceae</taxon>
        <taxon>Ventosimonas</taxon>
    </lineage>
</organism>
<dbReference type="InterPro" id="IPR029063">
    <property type="entry name" value="SAM-dependent_MTases_sf"/>
</dbReference>
<evidence type="ECO:0000313" key="4">
    <source>
        <dbReference type="EMBL" id="KXU36781.1"/>
    </source>
</evidence>